<organism evidence="1 2">
    <name type="scientific">Dryococelus australis</name>
    <dbReference type="NCBI Taxonomy" id="614101"/>
    <lineage>
        <taxon>Eukaryota</taxon>
        <taxon>Metazoa</taxon>
        <taxon>Ecdysozoa</taxon>
        <taxon>Arthropoda</taxon>
        <taxon>Hexapoda</taxon>
        <taxon>Insecta</taxon>
        <taxon>Pterygota</taxon>
        <taxon>Neoptera</taxon>
        <taxon>Polyneoptera</taxon>
        <taxon>Phasmatodea</taxon>
        <taxon>Verophasmatodea</taxon>
        <taxon>Anareolatae</taxon>
        <taxon>Phasmatidae</taxon>
        <taxon>Eurycanthinae</taxon>
        <taxon>Dryococelus</taxon>
    </lineage>
</organism>
<evidence type="ECO:0000313" key="2">
    <source>
        <dbReference type="Proteomes" id="UP001159363"/>
    </source>
</evidence>
<comment type="caution">
    <text evidence="1">The sequence shown here is derived from an EMBL/GenBank/DDBJ whole genome shotgun (WGS) entry which is preliminary data.</text>
</comment>
<gene>
    <name evidence="1" type="ORF">PR048_012362</name>
</gene>
<sequence length="91" mass="10142">MKNLSVLQQKCSLLQTYQCKNRIIYACENGCKHTLKFSSSVQSCNFEAELCSSVTKWKEQCSFVVLFKTLCYSSEQALVGSVKIINSAAAT</sequence>
<name>A0ABQ9HP58_9NEOP</name>
<dbReference type="EMBL" id="JARBHB010000004">
    <property type="protein sequence ID" value="KAJ8886153.1"/>
    <property type="molecule type" value="Genomic_DNA"/>
</dbReference>
<accession>A0ABQ9HP58</accession>
<evidence type="ECO:0000313" key="1">
    <source>
        <dbReference type="EMBL" id="KAJ8886153.1"/>
    </source>
</evidence>
<proteinExistence type="predicted"/>
<protein>
    <submittedName>
        <fullName evidence="1">Uncharacterized protein</fullName>
    </submittedName>
</protein>
<keyword evidence="2" id="KW-1185">Reference proteome</keyword>
<dbReference type="Proteomes" id="UP001159363">
    <property type="component" value="Chromosome X"/>
</dbReference>
<reference evidence="1 2" key="1">
    <citation type="submission" date="2023-02" db="EMBL/GenBank/DDBJ databases">
        <title>LHISI_Scaffold_Assembly.</title>
        <authorList>
            <person name="Stuart O.P."/>
            <person name="Cleave R."/>
            <person name="Magrath M.J.L."/>
            <person name="Mikheyev A.S."/>
        </authorList>
    </citation>
    <scope>NUCLEOTIDE SEQUENCE [LARGE SCALE GENOMIC DNA]</scope>
    <source>
        <strain evidence="1">Daus_M_001</strain>
        <tissue evidence="1">Leg muscle</tissue>
    </source>
</reference>